<dbReference type="InterPro" id="IPR036157">
    <property type="entry name" value="dUTPase-like_sf"/>
</dbReference>
<name>A0A0X3BNG9_9EURY</name>
<dbReference type="SUPFAM" id="SSF51283">
    <property type="entry name" value="dUTPase-like"/>
    <property type="match status" value="1"/>
</dbReference>
<dbReference type="Pfam" id="PF22769">
    <property type="entry name" value="DCD"/>
    <property type="match status" value="1"/>
</dbReference>
<dbReference type="GO" id="GO:0008829">
    <property type="term" value="F:dCTP deaminase activity"/>
    <property type="evidence" value="ECO:0007669"/>
    <property type="project" value="UniProtKB-EC"/>
</dbReference>
<protein>
    <submittedName>
        <fullName evidence="3">dCTP deaminase</fullName>
        <ecNumber evidence="3">3.5.4.13</ecNumber>
    </submittedName>
</protein>
<dbReference type="PANTHER" id="PTHR42680:SF3">
    <property type="entry name" value="DCTP DEAMINASE"/>
    <property type="match status" value="1"/>
</dbReference>
<keyword evidence="2" id="KW-0546">Nucleotide metabolism</keyword>
<dbReference type="KEGG" id="mema:MMAB1_2147"/>
<dbReference type="InterPro" id="IPR011962">
    <property type="entry name" value="dCTP_deaminase"/>
</dbReference>
<evidence type="ECO:0000313" key="3">
    <source>
        <dbReference type="EMBL" id="CVK33360.1"/>
    </source>
</evidence>
<sequence>MGPLMDFYRKILSVFVPVQYTMILSSSEIGRRRKIGDLVIEPYHSASQQPASYDLRVAEATTLQCGACTLVPSIEWVELPADLAATLRCRSSFARRGVLIGGGFVDPGFRGQLTLCLTNMGAEPVTLAEGDRVVQMVIQEVRNGDRLYQGRYQDSEGAVETR</sequence>
<dbReference type="AlphaFoldDB" id="A0A0X3BNG9"/>
<dbReference type="InterPro" id="IPR033704">
    <property type="entry name" value="dUTPase_trimeric"/>
</dbReference>
<dbReference type="Proteomes" id="UP000069850">
    <property type="component" value="Chromosome 1"/>
</dbReference>
<dbReference type="GO" id="GO:0006229">
    <property type="term" value="P:dUTP biosynthetic process"/>
    <property type="evidence" value="ECO:0007669"/>
    <property type="project" value="InterPro"/>
</dbReference>
<accession>A0A0X3BNG9</accession>
<dbReference type="EC" id="3.5.4.13" evidence="3"/>
<proteinExistence type="predicted"/>
<evidence type="ECO:0000313" key="4">
    <source>
        <dbReference type="Proteomes" id="UP000069850"/>
    </source>
</evidence>
<reference evidence="3 4" key="1">
    <citation type="submission" date="2016-01" db="EMBL/GenBank/DDBJ databases">
        <authorList>
            <person name="Manzoor S."/>
        </authorList>
    </citation>
    <scope>NUCLEOTIDE SEQUENCE [LARGE SCALE GENOMIC DNA]</scope>
    <source>
        <strain evidence="3">Methanoculleus sp MAB1</strain>
    </source>
</reference>
<evidence type="ECO:0000256" key="1">
    <source>
        <dbReference type="ARBA" id="ARBA00022801"/>
    </source>
</evidence>
<keyword evidence="1 3" id="KW-0378">Hydrolase</keyword>
<dbReference type="PANTHER" id="PTHR42680">
    <property type="entry name" value="DCTP DEAMINASE"/>
    <property type="match status" value="1"/>
</dbReference>
<organism evidence="3 4">
    <name type="scientific">Methanoculleus bourgensis</name>
    <dbReference type="NCBI Taxonomy" id="83986"/>
    <lineage>
        <taxon>Archaea</taxon>
        <taxon>Methanobacteriati</taxon>
        <taxon>Methanobacteriota</taxon>
        <taxon>Stenosarchaea group</taxon>
        <taxon>Methanomicrobia</taxon>
        <taxon>Methanomicrobiales</taxon>
        <taxon>Methanomicrobiaceae</taxon>
        <taxon>Methanoculleus</taxon>
    </lineage>
</organism>
<gene>
    <name evidence="3" type="primary">dcd</name>
    <name evidence="3" type="ORF">MMAB1_2147</name>
</gene>
<dbReference type="CDD" id="cd07557">
    <property type="entry name" value="trimeric_dUTPase"/>
    <property type="match status" value="1"/>
</dbReference>
<dbReference type="Gene3D" id="2.70.40.10">
    <property type="match status" value="2"/>
</dbReference>
<evidence type="ECO:0000256" key="2">
    <source>
        <dbReference type="ARBA" id="ARBA00023080"/>
    </source>
</evidence>
<dbReference type="EMBL" id="LT158599">
    <property type="protein sequence ID" value="CVK33360.1"/>
    <property type="molecule type" value="Genomic_DNA"/>
</dbReference>